<dbReference type="AlphaFoldDB" id="A0AAD5LWD6"/>
<proteinExistence type="predicted"/>
<sequence length="88" mass="10404">MPTEAPLKPRWSPTRLEIYELTPVYVVCDNEQQQQQQQRQQQEQQQLVCAFNAHHVHEGNRWKHGHGAAYADNFGTRRKIRGICTEQY</sequence>
<name>A0AAD5LWD6_PARTN</name>
<keyword evidence="2" id="KW-1185">Reference proteome</keyword>
<dbReference type="Proteomes" id="UP001196413">
    <property type="component" value="Unassembled WGS sequence"/>
</dbReference>
<evidence type="ECO:0000313" key="1">
    <source>
        <dbReference type="EMBL" id="KAJ1347700.1"/>
    </source>
</evidence>
<evidence type="ECO:0000313" key="2">
    <source>
        <dbReference type="Proteomes" id="UP001196413"/>
    </source>
</evidence>
<comment type="caution">
    <text evidence="1">The sequence shown here is derived from an EMBL/GenBank/DDBJ whole genome shotgun (WGS) entry which is preliminary data.</text>
</comment>
<dbReference type="EMBL" id="JAHQIW010000368">
    <property type="protein sequence ID" value="KAJ1347700.1"/>
    <property type="molecule type" value="Genomic_DNA"/>
</dbReference>
<reference evidence="1" key="1">
    <citation type="submission" date="2021-06" db="EMBL/GenBank/DDBJ databases">
        <title>Parelaphostrongylus tenuis whole genome reference sequence.</title>
        <authorList>
            <person name="Garwood T.J."/>
            <person name="Larsen P.A."/>
            <person name="Fountain-Jones N.M."/>
            <person name="Garbe J.R."/>
            <person name="Macchietto M.G."/>
            <person name="Kania S.A."/>
            <person name="Gerhold R.W."/>
            <person name="Richards J.E."/>
            <person name="Wolf T.M."/>
        </authorList>
    </citation>
    <scope>NUCLEOTIDE SEQUENCE</scope>
    <source>
        <strain evidence="1">MNPRO001-30</strain>
        <tissue evidence="1">Meninges</tissue>
    </source>
</reference>
<gene>
    <name evidence="1" type="ORF">KIN20_002831</name>
</gene>
<accession>A0AAD5LWD6</accession>
<organism evidence="1 2">
    <name type="scientific">Parelaphostrongylus tenuis</name>
    <name type="common">Meningeal worm</name>
    <dbReference type="NCBI Taxonomy" id="148309"/>
    <lineage>
        <taxon>Eukaryota</taxon>
        <taxon>Metazoa</taxon>
        <taxon>Ecdysozoa</taxon>
        <taxon>Nematoda</taxon>
        <taxon>Chromadorea</taxon>
        <taxon>Rhabditida</taxon>
        <taxon>Rhabditina</taxon>
        <taxon>Rhabditomorpha</taxon>
        <taxon>Strongyloidea</taxon>
        <taxon>Metastrongylidae</taxon>
        <taxon>Parelaphostrongylus</taxon>
    </lineage>
</organism>
<protein>
    <submittedName>
        <fullName evidence="1">Uncharacterized protein</fullName>
    </submittedName>
</protein>